<dbReference type="Pfam" id="PF03432">
    <property type="entry name" value="Relaxase"/>
    <property type="match status" value="1"/>
</dbReference>
<comment type="caution">
    <text evidence="2">The sequence shown here is derived from an EMBL/GenBank/DDBJ whole genome shotgun (WGS) entry which is preliminary data.</text>
</comment>
<dbReference type="RefSeq" id="WP_154920415.1">
    <property type="nucleotide sequence ID" value="NZ_VUOE01000003.1"/>
</dbReference>
<organism evidence="2 3">
    <name type="scientific">Maribacter flavus</name>
    <dbReference type="NCBI Taxonomy" id="1658664"/>
    <lineage>
        <taxon>Bacteria</taxon>
        <taxon>Pseudomonadati</taxon>
        <taxon>Bacteroidota</taxon>
        <taxon>Flavobacteriia</taxon>
        <taxon>Flavobacteriales</taxon>
        <taxon>Flavobacteriaceae</taxon>
        <taxon>Maribacter</taxon>
    </lineage>
</organism>
<name>A0A5B2TMP4_9FLAO</name>
<gene>
    <name evidence="2" type="ORF">F0361_16385</name>
</gene>
<accession>A0A5B2TMP4</accession>
<sequence length="759" mass="88383">MIARILYRKNVQGVLNYVLDKPHASVLGMCNIPKQILQYPKLLKQHFHFLGSRHESNKRFVHITLNLPHGEFLDDSKFFKLAEIYMQEMGYGEQPFVIVRHDDTKHEHVHIVSTRVKESGKLVDNSHDFSRNLAVQKYLEQMFGITPSPESKCSQNLPVIRVPKERSLPDDSLGVRFYMQDILNTLCQQYKPRSFKELKHLIQAYHLALSITQNKSGRVGVSYGIEKVLGYKSRFIQGYKVHPNLSGPKMERLFQKNARSKLLPTHRQRLKKQLDTVFKLFKSIDLKELETILMEFQKLDTSLEFNKMGQPKSFTIYDKSGYIFNPSEIDGQLWSRIRSFSSNSNSVLEVNGSQFQLELIKCVEEVLLNRHARMHTGFVVSEFIARQTFSAIQNDFWEHPKFALLSKYCPKEGLDLHKQLNDQYAGIQNKLVQKHHKRETQLLESKSRLISKVIEQCVFGLNLTTDTRGELFQSLGLAYENGSVRYLDSSVHSLSLDMGNFNTRPNEMKFPSAFIREHEKVLRLLVGANPKSESLYARSYFLPMFFKQLYSQMAKEDRKTFETYSLHAYWKTIERMNQSFEKSPKDYVHLLNHQGFHVSEIDGDMYLHAIYGETDATIPLDQKTKAYLNSLPDKNIVFKNQHTHITLLKHSGRDSFDHLWTAYLIQNEYYKKAAYLIVFKGIRPNLAPEIMEFHMQKGLKKVILEVAQNQNNYKNRKLILASAYTIDSLLGSQKGRNELEFNPFKDELTDYSKFNKQGL</sequence>
<proteinExistence type="predicted"/>
<evidence type="ECO:0000259" key="1">
    <source>
        <dbReference type="Pfam" id="PF03432"/>
    </source>
</evidence>
<dbReference type="EMBL" id="VUOE01000003">
    <property type="protein sequence ID" value="KAA2215772.1"/>
    <property type="molecule type" value="Genomic_DNA"/>
</dbReference>
<dbReference type="Proteomes" id="UP000323188">
    <property type="component" value="Unassembled WGS sequence"/>
</dbReference>
<reference evidence="2 3" key="1">
    <citation type="submission" date="2019-09" db="EMBL/GenBank/DDBJ databases">
        <authorList>
            <person name="Khan S.A."/>
            <person name="Jeon C.O."/>
            <person name="Chun B.H."/>
            <person name="Jeong S.E."/>
        </authorList>
    </citation>
    <scope>NUCLEOTIDE SEQUENCE [LARGE SCALE GENOMIC DNA]</scope>
    <source>
        <strain evidence="2 3">KCTC 42508</strain>
    </source>
</reference>
<evidence type="ECO:0000313" key="3">
    <source>
        <dbReference type="Proteomes" id="UP000323188"/>
    </source>
</evidence>
<evidence type="ECO:0000313" key="2">
    <source>
        <dbReference type="EMBL" id="KAA2215772.1"/>
    </source>
</evidence>
<dbReference type="InterPro" id="IPR005094">
    <property type="entry name" value="Endonuclease_MobA/VirD2"/>
</dbReference>
<feature type="domain" description="MobA/VirD2-like nuclease" evidence="1">
    <location>
        <begin position="52"/>
        <end position="144"/>
    </location>
</feature>
<dbReference type="AlphaFoldDB" id="A0A5B2TMP4"/>
<protein>
    <submittedName>
        <fullName evidence="2">Relaxase/mobilization nuclease domain-containing protein</fullName>
    </submittedName>
</protein>